<comment type="caution">
    <text evidence="3">The sequence shown here is derived from an EMBL/GenBank/DDBJ whole genome shotgun (WGS) entry which is preliminary data.</text>
</comment>
<dbReference type="PROSITE" id="PS51819">
    <property type="entry name" value="VOC"/>
    <property type="match status" value="1"/>
</dbReference>
<dbReference type="NCBIfam" id="NF008551">
    <property type="entry name" value="PRK11478.1"/>
    <property type="match status" value="1"/>
</dbReference>
<dbReference type="InterPro" id="IPR051332">
    <property type="entry name" value="Fosfomycin_Res_Enzymes"/>
</dbReference>
<evidence type="ECO:0000313" key="4">
    <source>
        <dbReference type="Proteomes" id="UP000191154"/>
    </source>
</evidence>
<dbReference type="RefSeq" id="WP_077866304.1">
    <property type="nucleotide sequence ID" value="NZ_LZYZ01000006.1"/>
</dbReference>
<gene>
    <name evidence="3" type="primary">fosB</name>
    <name evidence="3" type="ORF">CLOSAC_32450</name>
</gene>
<dbReference type="Gene3D" id="3.10.180.10">
    <property type="entry name" value="2,3-Dihydroxybiphenyl 1,2-Dioxygenase, domain 1"/>
    <property type="match status" value="1"/>
</dbReference>
<dbReference type="EMBL" id="LZYZ01000006">
    <property type="protein sequence ID" value="OOM10624.1"/>
    <property type="molecule type" value="Genomic_DNA"/>
</dbReference>
<dbReference type="InterPro" id="IPR037478">
    <property type="entry name" value="YwkD-like_dom"/>
</dbReference>
<dbReference type="GO" id="GO:0046872">
    <property type="term" value="F:metal ion binding"/>
    <property type="evidence" value="ECO:0007669"/>
    <property type="project" value="UniProtKB-KW"/>
</dbReference>
<keyword evidence="1" id="KW-0479">Metal-binding</keyword>
<dbReference type="InterPro" id="IPR004360">
    <property type="entry name" value="Glyas_Fos-R_dOase_dom"/>
</dbReference>
<sequence length="126" mass="14519">MNLKSMHHIAIIVSNYEASKNFYVNLLGFEIIRENYRQERNSYKLDLKLGDSEIELFSMNNPPARPTHPEACGLRHIAFKVDNIDDVISELNEKGILTEPVRIDDYTGKKLTFFSDPDGLPLELHE</sequence>
<dbReference type="Pfam" id="PF00903">
    <property type="entry name" value="Glyoxalase"/>
    <property type="match status" value="1"/>
</dbReference>
<proteinExistence type="predicted"/>
<dbReference type="GO" id="GO:0004462">
    <property type="term" value="F:lactoylglutathione lyase activity"/>
    <property type="evidence" value="ECO:0007669"/>
    <property type="project" value="InterPro"/>
</dbReference>
<protein>
    <submittedName>
        <fullName evidence="3">Metallothiol transferase FosB</fullName>
    </submittedName>
</protein>
<dbReference type="SUPFAM" id="SSF54593">
    <property type="entry name" value="Glyoxalase/Bleomycin resistance protein/Dihydroxybiphenyl dioxygenase"/>
    <property type="match status" value="1"/>
</dbReference>
<keyword evidence="3" id="KW-0808">Transferase</keyword>
<dbReference type="AlphaFoldDB" id="A0A1S8N2D6"/>
<evidence type="ECO:0000313" key="3">
    <source>
        <dbReference type="EMBL" id="OOM10624.1"/>
    </source>
</evidence>
<evidence type="ECO:0000256" key="1">
    <source>
        <dbReference type="ARBA" id="ARBA00022723"/>
    </source>
</evidence>
<name>A0A1S8N2D6_CLOSA</name>
<dbReference type="GO" id="GO:0016740">
    <property type="term" value="F:transferase activity"/>
    <property type="evidence" value="ECO:0007669"/>
    <property type="project" value="UniProtKB-KW"/>
</dbReference>
<feature type="domain" description="VOC" evidence="2">
    <location>
        <begin position="5"/>
        <end position="126"/>
    </location>
</feature>
<accession>A0A1S8N2D6</accession>
<dbReference type="CDD" id="cd08352">
    <property type="entry name" value="VOC_Bs_YwkD_like"/>
    <property type="match status" value="1"/>
</dbReference>
<dbReference type="InterPro" id="IPR029068">
    <property type="entry name" value="Glyas_Bleomycin-R_OHBP_Dase"/>
</dbReference>
<dbReference type="Proteomes" id="UP000191154">
    <property type="component" value="Unassembled WGS sequence"/>
</dbReference>
<dbReference type="InterPro" id="IPR018146">
    <property type="entry name" value="Glyoxalase_1_CS"/>
</dbReference>
<organism evidence="3 4">
    <name type="scientific">Clostridium saccharobutylicum</name>
    <dbReference type="NCBI Taxonomy" id="169679"/>
    <lineage>
        <taxon>Bacteria</taxon>
        <taxon>Bacillati</taxon>
        <taxon>Bacillota</taxon>
        <taxon>Clostridia</taxon>
        <taxon>Eubacteriales</taxon>
        <taxon>Clostridiaceae</taxon>
        <taxon>Clostridium</taxon>
    </lineage>
</organism>
<dbReference type="InterPro" id="IPR037523">
    <property type="entry name" value="VOC_core"/>
</dbReference>
<reference evidence="3 4" key="1">
    <citation type="submission" date="2016-05" db="EMBL/GenBank/DDBJ databases">
        <title>Microbial solvent formation.</title>
        <authorList>
            <person name="Poehlein A."/>
            <person name="Montoya Solano J.D."/>
            <person name="Flitsch S."/>
            <person name="Krabben P."/>
            <person name="Duerre P."/>
            <person name="Daniel R."/>
        </authorList>
    </citation>
    <scope>NUCLEOTIDE SEQUENCE [LARGE SCALE GENOMIC DNA]</scope>
    <source>
        <strain evidence="3 4">L1-8</strain>
    </source>
</reference>
<evidence type="ECO:0000259" key="2">
    <source>
        <dbReference type="PROSITE" id="PS51819"/>
    </source>
</evidence>
<dbReference type="STRING" id="169679.CSACC_23750"/>
<dbReference type="PANTHER" id="PTHR36113">
    <property type="entry name" value="LYASE, PUTATIVE-RELATED-RELATED"/>
    <property type="match status" value="1"/>
</dbReference>
<dbReference type="PANTHER" id="PTHR36113:SF6">
    <property type="entry name" value="FOSFOMYCIN RESISTANCE PROTEIN FOSX"/>
    <property type="match status" value="1"/>
</dbReference>
<dbReference type="PROSITE" id="PS00934">
    <property type="entry name" value="GLYOXALASE_I_1"/>
    <property type="match status" value="1"/>
</dbReference>